<feature type="region of interest" description="Disordered" evidence="4">
    <location>
        <begin position="1"/>
        <end position="24"/>
    </location>
</feature>
<dbReference type="InterPro" id="IPR019887">
    <property type="entry name" value="Tscrpt_reg_AsnC/Lrp_C"/>
</dbReference>
<evidence type="ECO:0000313" key="6">
    <source>
        <dbReference type="EMBL" id="MBA8957184.1"/>
    </source>
</evidence>
<dbReference type="SUPFAM" id="SSF54909">
    <property type="entry name" value="Dimeric alpha+beta barrel"/>
    <property type="match status" value="1"/>
</dbReference>
<dbReference type="RefSeq" id="WP_083998763.1">
    <property type="nucleotide sequence ID" value="NZ_BAAALP010000110.1"/>
</dbReference>
<dbReference type="InterPro" id="IPR000485">
    <property type="entry name" value="AsnC-type_HTH_dom"/>
</dbReference>
<dbReference type="GO" id="GO:0043565">
    <property type="term" value="F:sequence-specific DNA binding"/>
    <property type="evidence" value="ECO:0007669"/>
    <property type="project" value="InterPro"/>
</dbReference>
<evidence type="ECO:0000256" key="3">
    <source>
        <dbReference type="ARBA" id="ARBA00023163"/>
    </source>
</evidence>
<sequence length="170" mass="19025">MDSDERTSTPGGPRRPERRPSAPALDEIDQRIVEELSRDARVSVRALAERLHISRANAYSRLDRLLEDGVVRGFTVRLDPVKAGFGTSVYVTLKIEQNSWRTVCDRLRGLPAVRHFALLGGDFDVLALVRVRDAAELRALVLHEFHSIPGVRSTRTLVIFEESADDLLLG</sequence>
<feature type="domain" description="HTH asnC-type" evidence="5">
    <location>
        <begin position="25"/>
        <end position="86"/>
    </location>
</feature>
<dbReference type="SMART" id="SM00344">
    <property type="entry name" value="HTH_ASNC"/>
    <property type="match status" value="1"/>
</dbReference>
<comment type="caution">
    <text evidence="6">The sequence shown here is derived from an EMBL/GenBank/DDBJ whole genome shotgun (WGS) entry which is preliminary data.</text>
</comment>
<dbReference type="Pfam" id="PF13412">
    <property type="entry name" value="HTH_24"/>
    <property type="match status" value="1"/>
</dbReference>
<evidence type="ECO:0000256" key="2">
    <source>
        <dbReference type="ARBA" id="ARBA00023125"/>
    </source>
</evidence>
<dbReference type="PANTHER" id="PTHR30154:SF34">
    <property type="entry name" value="TRANSCRIPTIONAL REGULATOR AZLB"/>
    <property type="match status" value="1"/>
</dbReference>
<keyword evidence="1" id="KW-0805">Transcription regulation</keyword>
<dbReference type="InterPro" id="IPR036388">
    <property type="entry name" value="WH-like_DNA-bd_sf"/>
</dbReference>
<gene>
    <name evidence="6" type="ORF">HNR61_008877</name>
</gene>
<dbReference type="Gene3D" id="3.30.70.920">
    <property type="match status" value="1"/>
</dbReference>
<evidence type="ECO:0000259" key="5">
    <source>
        <dbReference type="PROSITE" id="PS50956"/>
    </source>
</evidence>
<dbReference type="CDD" id="cd00090">
    <property type="entry name" value="HTH_ARSR"/>
    <property type="match status" value="1"/>
</dbReference>
<dbReference type="PRINTS" id="PR00033">
    <property type="entry name" value="HTHASNC"/>
</dbReference>
<protein>
    <submittedName>
        <fullName evidence="6">DNA-binding Lrp family transcriptional regulator</fullName>
    </submittedName>
</protein>
<accession>A0A7W3LZF5</accession>
<dbReference type="InterPro" id="IPR019888">
    <property type="entry name" value="Tscrpt_reg_AsnC-like"/>
</dbReference>
<dbReference type="PROSITE" id="PS50956">
    <property type="entry name" value="HTH_ASNC_2"/>
    <property type="match status" value="1"/>
</dbReference>
<keyword evidence="7" id="KW-1185">Reference proteome</keyword>
<dbReference type="SUPFAM" id="SSF46785">
    <property type="entry name" value="Winged helix' DNA-binding domain"/>
    <property type="match status" value="1"/>
</dbReference>
<evidence type="ECO:0000313" key="7">
    <source>
        <dbReference type="Proteomes" id="UP000572680"/>
    </source>
</evidence>
<organism evidence="6 7">
    <name type="scientific">Actinomadura namibiensis</name>
    <dbReference type="NCBI Taxonomy" id="182080"/>
    <lineage>
        <taxon>Bacteria</taxon>
        <taxon>Bacillati</taxon>
        <taxon>Actinomycetota</taxon>
        <taxon>Actinomycetes</taxon>
        <taxon>Streptosporangiales</taxon>
        <taxon>Thermomonosporaceae</taxon>
        <taxon>Actinomadura</taxon>
    </lineage>
</organism>
<dbReference type="InterPro" id="IPR036390">
    <property type="entry name" value="WH_DNA-bd_sf"/>
</dbReference>
<dbReference type="Gene3D" id="1.10.10.10">
    <property type="entry name" value="Winged helix-like DNA-binding domain superfamily/Winged helix DNA-binding domain"/>
    <property type="match status" value="1"/>
</dbReference>
<evidence type="ECO:0000256" key="1">
    <source>
        <dbReference type="ARBA" id="ARBA00023015"/>
    </source>
</evidence>
<reference evidence="6 7" key="1">
    <citation type="submission" date="2020-08" db="EMBL/GenBank/DDBJ databases">
        <title>Genomic Encyclopedia of Type Strains, Phase IV (KMG-IV): sequencing the most valuable type-strain genomes for metagenomic binning, comparative biology and taxonomic classification.</title>
        <authorList>
            <person name="Goeker M."/>
        </authorList>
    </citation>
    <scope>NUCLEOTIDE SEQUENCE [LARGE SCALE GENOMIC DNA]</scope>
    <source>
        <strain evidence="6 7">DSM 44197</strain>
    </source>
</reference>
<dbReference type="Pfam" id="PF01037">
    <property type="entry name" value="AsnC_trans_reg"/>
    <property type="match status" value="1"/>
</dbReference>
<dbReference type="PANTHER" id="PTHR30154">
    <property type="entry name" value="LEUCINE-RESPONSIVE REGULATORY PROTEIN"/>
    <property type="match status" value="1"/>
</dbReference>
<evidence type="ECO:0000256" key="4">
    <source>
        <dbReference type="SAM" id="MobiDB-lite"/>
    </source>
</evidence>
<dbReference type="InterPro" id="IPR011991">
    <property type="entry name" value="ArsR-like_HTH"/>
</dbReference>
<keyword evidence="3" id="KW-0804">Transcription</keyword>
<dbReference type="InterPro" id="IPR011008">
    <property type="entry name" value="Dimeric_a/b-barrel"/>
</dbReference>
<proteinExistence type="predicted"/>
<dbReference type="Proteomes" id="UP000572680">
    <property type="component" value="Unassembled WGS sequence"/>
</dbReference>
<dbReference type="GO" id="GO:0005829">
    <property type="term" value="C:cytosol"/>
    <property type="evidence" value="ECO:0007669"/>
    <property type="project" value="TreeGrafter"/>
</dbReference>
<dbReference type="GO" id="GO:0043200">
    <property type="term" value="P:response to amino acid"/>
    <property type="evidence" value="ECO:0007669"/>
    <property type="project" value="TreeGrafter"/>
</dbReference>
<keyword evidence="2 6" id="KW-0238">DNA-binding</keyword>
<name>A0A7W3LZF5_ACTNM</name>
<dbReference type="AlphaFoldDB" id="A0A7W3LZF5"/>
<dbReference type="EMBL" id="JACJIA010000021">
    <property type="protein sequence ID" value="MBA8957184.1"/>
    <property type="molecule type" value="Genomic_DNA"/>
</dbReference>